<evidence type="ECO:0000313" key="4">
    <source>
        <dbReference type="EMBL" id="XBP96197.1"/>
    </source>
</evidence>
<comment type="similarity">
    <text evidence="1 2">Belongs to the small heat shock protein (HSP20) family.</text>
</comment>
<organism evidence="4">
    <name type="scientific">Micromonospora sp. CCTCC AA 2012012</name>
    <dbReference type="NCBI Taxonomy" id="3111921"/>
    <lineage>
        <taxon>Bacteria</taxon>
        <taxon>Bacillati</taxon>
        <taxon>Actinomycetota</taxon>
        <taxon>Actinomycetes</taxon>
        <taxon>Micromonosporales</taxon>
        <taxon>Micromonosporaceae</taxon>
        <taxon>Micromonospora</taxon>
    </lineage>
</organism>
<sequence length="150" mass="16620">MSTSTKFRGGALAPFDWTNLSWLPMLAPTIRVEDYLDGDRYVVRAELPGIDPAKDVRITRTGDTLRLDVVRRESHTDKVHSEFHYGSFSRLIPLPGGVKEETIAARYADGILEITATVGLTEPTAREIPITVEPAVKVEPPVKAEHAGRR</sequence>
<dbReference type="Pfam" id="PF00011">
    <property type="entry name" value="HSP20"/>
    <property type="match status" value="1"/>
</dbReference>
<dbReference type="SUPFAM" id="SSF49764">
    <property type="entry name" value="HSP20-like chaperones"/>
    <property type="match status" value="1"/>
</dbReference>
<dbReference type="Gene3D" id="2.60.40.790">
    <property type="match status" value="1"/>
</dbReference>
<dbReference type="InterPro" id="IPR008978">
    <property type="entry name" value="HSP20-like_chaperone"/>
</dbReference>
<dbReference type="InterPro" id="IPR002068">
    <property type="entry name" value="A-crystallin/Hsp20_dom"/>
</dbReference>
<dbReference type="PROSITE" id="PS01031">
    <property type="entry name" value="SHSP"/>
    <property type="match status" value="1"/>
</dbReference>
<reference evidence="4" key="1">
    <citation type="submission" date="2024-01" db="EMBL/GenBank/DDBJ databases">
        <title>The genome sequence of Micromonospora mangrovi CCTCC AA 2012012.</title>
        <authorList>
            <person name="Gao J."/>
        </authorList>
    </citation>
    <scope>NUCLEOTIDE SEQUENCE</scope>
    <source>
        <strain evidence="4">CCTCC AA 2012012</strain>
    </source>
</reference>
<protein>
    <submittedName>
        <fullName evidence="4">Hsp20/alpha crystallin family protein</fullName>
    </submittedName>
</protein>
<dbReference type="AlphaFoldDB" id="A0AAU7MFK4"/>
<accession>A0AAU7MFK4</accession>
<dbReference type="CDD" id="cd06464">
    <property type="entry name" value="ACD_sHsps-like"/>
    <property type="match status" value="1"/>
</dbReference>
<dbReference type="EMBL" id="CP159342">
    <property type="protein sequence ID" value="XCH76902.1"/>
    <property type="molecule type" value="Genomic_DNA"/>
</dbReference>
<dbReference type="EMBL" id="CP157762">
    <property type="protein sequence ID" value="XBP96197.1"/>
    <property type="molecule type" value="Genomic_DNA"/>
</dbReference>
<evidence type="ECO:0000256" key="2">
    <source>
        <dbReference type="RuleBase" id="RU003616"/>
    </source>
</evidence>
<dbReference type="RefSeq" id="WP_350937716.1">
    <property type="nucleotide sequence ID" value="NZ_CP157762.1"/>
</dbReference>
<evidence type="ECO:0000256" key="1">
    <source>
        <dbReference type="PROSITE-ProRule" id="PRU00285"/>
    </source>
</evidence>
<gene>
    <name evidence="5" type="ORF">ABUL08_12685</name>
    <name evidence="4" type="ORF">VK199_12625</name>
</gene>
<evidence type="ECO:0000259" key="3">
    <source>
        <dbReference type="PROSITE" id="PS01031"/>
    </source>
</evidence>
<feature type="domain" description="SHSP" evidence="3">
    <location>
        <begin position="21"/>
        <end position="133"/>
    </location>
</feature>
<reference evidence="5" key="2">
    <citation type="submission" date="2024-06" db="EMBL/GenBank/DDBJ databases">
        <title>Micromonospora mangrovi CCTCC AA 2012012 genome sequences.</title>
        <authorList>
            <person name="Gao J."/>
        </authorList>
    </citation>
    <scope>NUCLEOTIDE SEQUENCE</scope>
    <source>
        <strain evidence="5">CCTCC AA 2012012</strain>
    </source>
</reference>
<proteinExistence type="inferred from homology"/>
<evidence type="ECO:0000313" key="5">
    <source>
        <dbReference type="EMBL" id="XCH76902.1"/>
    </source>
</evidence>
<name>A0AAU7MFK4_9ACTN</name>